<dbReference type="EMBL" id="PXXK01000275">
    <property type="protein sequence ID" value="RFN47001.1"/>
    <property type="molecule type" value="Genomic_DNA"/>
</dbReference>
<keyword evidence="2" id="KW-1185">Reference proteome</keyword>
<dbReference type="AlphaFoldDB" id="A0A395MGM7"/>
<sequence length="129" mass="13925">MLLLITSMKSGEQDVLKRRKYCVMFNMPAATGEIKSVGDGSKFVATFVIDDVQFHLQGDLNPPVPSFASRAAILDYNSQGQLSGNGEYQGELSPYDVTFNFASGVKIFGPLNEPGEPGSISGSGKWEVK</sequence>
<protein>
    <submittedName>
        <fullName evidence="1">Uncharacterized protein</fullName>
    </submittedName>
</protein>
<comment type="caution">
    <text evidence="1">The sequence shown here is derived from an EMBL/GenBank/DDBJ whole genome shotgun (WGS) entry which is preliminary data.</text>
</comment>
<name>A0A395MGM7_9HYPO</name>
<evidence type="ECO:0000313" key="1">
    <source>
        <dbReference type="EMBL" id="RFN47001.1"/>
    </source>
</evidence>
<dbReference type="Proteomes" id="UP000265631">
    <property type="component" value="Unassembled WGS sequence"/>
</dbReference>
<reference evidence="1 2" key="1">
    <citation type="journal article" date="2018" name="PLoS Pathog.">
        <title>Evolution of structural diversity of trichothecenes, a family of toxins produced by plant pathogenic and entomopathogenic fungi.</title>
        <authorList>
            <person name="Proctor R.H."/>
            <person name="McCormick S.P."/>
            <person name="Kim H.S."/>
            <person name="Cardoza R.E."/>
            <person name="Stanley A.M."/>
            <person name="Lindo L."/>
            <person name="Kelly A."/>
            <person name="Brown D.W."/>
            <person name="Lee T."/>
            <person name="Vaughan M.M."/>
            <person name="Alexander N.J."/>
            <person name="Busman M."/>
            <person name="Gutierrez S."/>
        </authorList>
    </citation>
    <scope>NUCLEOTIDE SEQUENCE [LARGE SCALE GENOMIC DNA]</scope>
    <source>
        <strain evidence="1 2">NRRL 13405</strain>
    </source>
</reference>
<organism evidence="1 2">
    <name type="scientific">Fusarium flagelliforme</name>
    <dbReference type="NCBI Taxonomy" id="2675880"/>
    <lineage>
        <taxon>Eukaryota</taxon>
        <taxon>Fungi</taxon>
        <taxon>Dikarya</taxon>
        <taxon>Ascomycota</taxon>
        <taxon>Pezizomycotina</taxon>
        <taxon>Sordariomycetes</taxon>
        <taxon>Hypocreomycetidae</taxon>
        <taxon>Hypocreales</taxon>
        <taxon>Nectriaceae</taxon>
        <taxon>Fusarium</taxon>
        <taxon>Fusarium incarnatum-equiseti species complex</taxon>
    </lineage>
</organism>
<proteinExistence type="predicted"/>
<accession>A0A395MGM7</accession>
<gene>
    <name evidence="1" type="ORF">FIE12Z_8727</name>
</gene>
<evidence type="ECO:0000313" key="2">
    <source>
        <dbReference type="Proteomes" id="UP000265631"/>
    </source>
</evidence>